<dbReference type="AlphaFoldDB" id="A0A8C3SSA2"/>
<dbReference type="Gene3D" id="3.30.160.60">
    <property type="entry name" value="Classic Zinc Finger"/>
    <property type="match status" value="1"/>
</dbReference>
<dbReference type="CDD" id="cd15625">
    <property type="entry name" value="PHD_TIF1delta"/>
    <property type="match status" value="1"/>
</dbReference>
<dbReference type="SUPFAM" id="SSF47370">
    <property type="entry name" value="Bromodomain"/>
    <property type="match status" value="1"/>
</dbReference>
<sequence length="1080" mass="122824">LERNPSCSTCKEKRPAHSLCTNCNKWLCSSCTEEHRHGKETGDHFLSVPLKGSSGTEGEANAFSLFCPIHCQESLKLFCETCDVLTCRNCLLTEHKEHRFMHLEEALQNQRVILENVTAKVEERKTGMQVSAKQIEDRLFEVKHLHRKVENQIKMAKMVLMNEINKRTNALLEQLERITSERKQKLEQQLQGIMVLNRQFEHVQNFINWAVCSKNSIPFLFSKELIVFQLQHLLETNCSTEVGPPWKIRFTWDPSFWTKQLSNLGSLTVEGGHTPHSDVPTYGNMQGLQTSLYHGQHSPAPQLEAINNQSHQFPPPVQSPTPVCCSHCLNIPHMNKGQRPPHNMSHHQNFRQPLEMQQQPPPHFPLQYNVQQHEKEQRGTPQPLKIMPPCLEQPSHSEQDNVSVRMGKHLQAQQPQQTPHPVYTVPPQDIHQVHTGHVQQLHTQPALQTPTVQVQLGPLQKLKLNHLQQQQPQPPPPTSSQNENAHEQVIQQSLDIMHHQFELEEMKKDLELLLQAQGQPSLQLNQAKQPQHVQQTIVGQINYIVRQPAPVQQQSQDEVQQVSSPEHPFPPSIEKPVLPLDRNAIPPPSQPLAEETTVSSPSLESTLQHPSLNPVRKRSASLNIVGFSNPLEMEPSSTRLSRSVDPQMQGVSTIPLNQSLHASDVQPESVPSYSLALDRATNDLNPWTTDNLATGDALLGNTKLIWKRSYTKELKIPYVRLERLKICASESGELPVFKLQPQKDDQDETFLLIIECGTQSSSMAIKVNQDSPPEGPIPTYEDRKFPISRPAGQAPSAFVDIPPVDHKLSNGNGIPSMKKSLLAPEANPIENEDFCAVCLNGGELLCCDHCPKVFHLSCHVPALLSFPVGEWVCTLCRNLLKPEVEYDCENTRYSRYNKGDRALHGLDDLDQKKCEKLVLALFCSSLSLPFHEPVSPLARHYYQIIKRPMDLSIMRKKLQKKDKSHYSAPEEMVADVRLMFWNCAKFNYPDSEVAEAGRCLEVFFEDKLKDIYPDKHFPLMQQEDSDSEEVERENSQMAPKGFPWPSYGQECIQPKRRRRHAESEKTKRTMFQPANSLPHV</sequence>
<dbReference type="Pfam" id="PF00628">
    <property type="entry name" value="PHD"/>
    <property type="match status" value="1"/>
</dbReference>
<dbReference type="SMART" id="SM00502">
    <property type="entry name" value="BBC"/>
    <property type="match status" value="1"/>
</dbReference>
<dbReference type="CDD" id="cd19794">
    <property type="entry name" value="Bbox2_TRIM66-like"/>
    <property type="match status" value="1"/>
</dbReference>
<dbReference type="SMART" id="SM00249">
    <property type="entry name" value="PHD"/>
    <property type="match status" value="1"/>
</dbReference>
<evidence type="ECO:0000256" key="9">
    <source>
        <dbReference type="PROSITE-ProRule" id="PRU00024"/>
    </source>
</evidence>
<dbReference type="Gene3D" id="1.20.920.10">
    <property type="entry name" value="Bromodomain-like"/>
    <property type="match status" value="1"/>
</dbReference>
<dbReference type="InterPro" id="IPR011011">
    <property type="entry name" value="Znf_FYVE_PHD"/>
</dbReference>
<keyword evidence="8" id="KW-0539">Nucleus</keyword>
<feature type="region of interest" description="Disordered" evidence="11">
    <location>
        <begin position="373"/>
        <end position="401"/>
    </location>
</feature>
<dbReference type="SUPFAM" id="SSF57845">
    <property type="entry name" value="B-box zinc-binding domain"/>
    <property type="match status" value="1"/>
</dbReference>
<dbReference type="InterPro" id="IPR000315">
    <property type="entry name" value="Znf_B-box"/>
</dbReference>
<dbReference type="Gene3D" id="3.30.40.10">
    <property type="entry name" value="Zinc/RING finger domain, C3HC4 (zinc finger)"/>
    <property type="match status" value="1"/>
</dbReference>
<evidence type="ECO:0000256" key="10">
    <source>
        <dbReference type="PROSITE-ProRule" id="PRU00035"/>
    </source>
</evidence>
<dbReference type="Pfam" id="PF00439">
    <property type="entry name" value="Bromodomain"/>
    <property type="match status" value="1"/>
</dbReference>
<dbReference type="Proteomes" id="UP000694403">
    <property type="component" value="Unplaced"/>
</dbReference>
<proteinExistence type="predicted"/>
<dbReference type="InterPro" id="IPR036427">
    <property type="entry name" value="Bromodomain-like_sf"/>
</dbReference>
<dbReference type="Pfam" id="PF00643">
    <property type="entry name" value="zf-B_box"/>
    <property type="match status" value="1"/>
</dbReference>
<feature type="compositionally biased region" description="Polar residues" evidence="11">
    <location>
        <begin position="596"/>
        <end position="611"/>
    </location>
</feature>
<feature type="compositionally biased region" description="Low complexity" evidence="11">
    <location>
        <begin position="551"/>
        <end position="564"/>
    </location>
</feature>
<dbReference type="PANTHER" id="PTHR45915:SF7">
    <property type="entry name" value="TRIPARTITE MOTIF-CONTAINING PROTEIN 66"/>
    <property type="match status" value="1"/>
</dbReference>
<dbReference type="InterPro" id="IPR019786">
    <property type="entry name" value="Zinc_finger_PHD-type_CS"/>
</dbReference>
<keyword evidence="6" id="KW-0175">Coiled coil</keyword>
<dbReference type="SMART" id="SM00336">
    <property type="entry name" value="BBOX"/>
    <property type="match status" value="2"/>
</dbReference>
<keyword evidence="2" id="KW-0479">Metal-binding</keyword>
<evidence type="ECO:0000256" key="3">
    <source>
        <dbReference type="ARBA" id="ARBA00022737"/>
    </source>
</evidence>
<evidence type="ECO:0000313" key="15">
    <source>
        <dbReference type="Ensembl" id="ENSCSRP00000016650.1"/>
    </source>
</evidence>
<dbReference type="CDD" id="cd05502">
    <property type="entry name" value="Bromo_tif1_like"/>
    <property type="match status" value="1"/>
</dbReference>
<evidence type="ECO:0000259" key="13">
    <source>
        <dbReference type="PROSITE" id="PS50016"/>
    </source>
</evidence>
<reference evidence="15" key="1">
    <citation type="submission" date="2025-08" db="UniProtKB">
        <authorList>
            <consortium name="Ensembl"/>
        </authorList>
    </citation>
    <scope>IDENTIFICATION</scope>
</reference>
<protein>
    <submittedName>
        <fullName evidence="15">Tripartite motif containing 66</fullName>
    </submittedName>
</protein>
<dbReference type="PRINTS" id="PR00503">
    <property type="entry name" value="BROMODOMAIN"/>
</dbReference>
<evidence type="ECO:0000256" key="4">
    <source>
        <dbReference type="ARBA" id="ARBA00022771"/>
    </source>
</evidence>
<dbReference type="SUPFAM" id="SSF57903">
    <property type="entry name" value="FYVE/PHD zinc finger"/>
    <property type="match status" value="1"/>
</dbReference>
<evidence type="ECO:0000256" key="7">
    <source>
        <dbReference type="ARBA" id="ARBA00023117"/>
    </source>
</evidence>
<dbReference type="PROSITE" id="PS50119">
    <property type="entry name" value="ZF_BBOX"/>
    <property type="match status" value="2"/>
</dbReference>
<keyword evidence="4 9" id="KW-0863">Zinc-finger</keyword>
<dbReference type="Ensembl" id="ENSCSRT00000017415.1">
    <property type="protein sequence ID" value="ENSCSRP00000016650.1"/>
    <property type="gene ID" value="ENSCSRG00000012678.1"/>
</dbReference>
<dbReference type="Pfam" id="PF25287">
    <property type="entry name" value="zf-B_box_Trim66"/>
    <property type="match status" value="1"/>
</dbReference>
<dbReference type="PROSITE" id="PS50014">
    <property type="entry name" value="BROMODOMAIN_2"/>
    <property type="match status" value="1"/>
</dbReference>
<dbReference type="PANTHER" id="PTHR45915">
    <property type="entry name" value="TRANSCRIPTION INTERMEDIARY FACTOR"/>
    <property type="match status" value="1"/>
</dbReference>
<evidence type="ECO:0000256" key="5">
    <source>
        <dbReference type="ARBA" id="ARBA00022833"/>
    </source>
</evidence>
<name>A0A8C3SSA2_CHESE</name>
<accession>A0A8C3SSA2</accession>
<keyword evidence="5" id="KW-0862">Zinc</keyword>
<comment type="subcellular location">
    <subcellularLocation>
        <location evidence="1">Nucleus</location>
    </subcellularLocation>
</comment>
<evidence type="ECO:0000256" key="2">
    <source>
        <dbReference type="ARBA" id="ARBA00022723"/>
    </source>
</evidence>
<dbReference type="CDD" id="cd19811">
    <property type="entry name" value="Bbox1_TRIM66"/>
    <property type="match status" value="1"/>
</dbReference>
<dbReference type="InterPro" id="IPR013083">
    <property type="entry name" value="Znf_RING/FYVE/PHD"/>
</dbReference>
<keyword evidence="7 10" id="KW-0103">Bromodomain</keyword>
<evidence type="ECO:0000256" key="1">
    <source>
        <dbReference type="ARBA" id="ARBA00004123"/>
    </source>
</evidence>
<dbReference type="GO" id="GO:0008270">
    <property type="term" value="F:zinc ion binding"/>
    <property type="evidence" value="ECO:0007669"/>
    <property type="project" value="UniProtKB-KW"/>
</dbReference>
<dbReference type="GO" id="GO:0005634">
    <property type="term" value="C:nucleus"/>
    <property type="evidence" value="ECO:0007669"/>
    <property type="project" value="UniProtKB-SubCell"/>
</dbReference>
<dbReference type="InterPro" id="IPR003649">
    <property type="entry name" value="Bbox_C"/>
</dbReference>
<dbReference type="GO" id="GO:0000785">
    <property type="term" value="C:chromatin"/>
    <property type="evidence" value="ECO:0007669"/>
    <property type="project" value="TreeGrafter"/>
</dbReference>
<feature type="region of interest" description="Disordered" evidence="11">
    <location>
        <begin position="550"/>
        <end position="615"/>
    </location>
</feature>
<dbReference type="InterPro" id="IPR001965">
    <property type="entry name" value="Znf_PHD"/>
</dbReference>
<evidence type="ECO:0000256" key="6">
    <source>
        <dbReference type="ARBA" id="ARBA00023054"/>
    </source>
</evidence>
<keyword evidence="3" id="KW-0677">Repeat</keyword>
<dbReference type="InterPro" id="IPR001487">
    <property type="entry name" value="Bromodomain"/>
</dbReference>
<dbReference type="InterPro" id="IPR019787">
    <property type="entry name" value="Znf_PHD-finger"/>
</dbReference>
<organism evidence="15 16">
    <name type="scientific">Chelydra serpentina</name>
    <name type="common">Snapping turtle</name>
    <name type="synonym">Testudo serpentina</name>
    <dbReference type="NCBI Taxonomy" id="8475"/>
    <lineage>
        <taxon>Eukaryota</taxon>
        <taxon>Metazoa</taxon>
        <taxon>Chordata</taxon>
        <taxon>Craniata</taxon>
        <taxon>Vertebrata</taxon>
        <taxon>Euteleostomi</taxon>
        <taxon>Archelosauria</taxon>
        <taxon>Testudinata</taxon>
        <taxon>Testudines</taxon>
        <taxon>Cryptodira</taxon>
        <taxon>Durocryptodira</taxon>
        <taxon>Americhelydia</taxon>
        <taxon>Chelydroidea</taxon>
        <taxon>Chelydridae</taxon>
        <taxon>Chelydra</taxon>
    </lineage>
</organism>
<dbReference type="PROSITE" id="PS01359">
    <property type="entry name" value="ZF_PHD_1"/>
    <property type="match status" value="1"/>
</dbReference>
<dbReference type="FunFam" id="3.30.40.10:FF:000123">
    <property type="entry name" value="E3 ubiquitin-protein ligase TRIM33"/>
    <property type="match status" value="1"/>
</dbReference>
<evidence type="ECO:0000259" key="12">
    <source>
        <dbReference type="PROSITE" id="PS50014"/>
    </source>
</evidence>
<dbReference type="PROSITE" id="PS50016">
    <property type="entry name" value="ZF_PHD_2"/>
    <property type="match status" value="1"/>
</dbReference>
<feature type="region of interest" description="Disordered" evidence="11">
    <location>
        <begin position="1019"/>
        <end position="1080"/>
    </location>
</feature>
<keyword evidence="16" id="KW-1185">Reference proteome</keyword>
<reference evidence="15" key="2">
    <citation type="submission" date="2025-09" db="UniProtKB">
        <authorList>
            <consortium name="Ensembl"/>
        </authorList>
    </citation>
    <scope>IDENTIFICATION</scope>
</reference>
<feature type="domain" description="Bromo" evidence="12">
    <location>
        <begin position="922"/>
        <end position="994"/>
    </location>
</feature>
<evidence type="ECO:0000256" key="8">
    <source>
        <dbReference type="ARBA" id="ARBA00023242"/>
    </source>
</evidence>
<evidence type="ECO:0000313" key="16">
    <source>
        <dbReference type="Proteomes" id="UP000694403"/>
    </source>
</evidence>
<evidence type="ECO:0000256" key="11">
    <source>
        <dbReference type="SAM" id="MobiDB-lite"/>
    </source>
</evidence>
<feature type="domain" description="B box-type" evidence="14">
    <location>
        <begin position="2"/>
        <end position="48"/>
    </location>
</feature>
<dbReference type="SMART" id="SM00297">
    <property type="entry name" value="BROMO"/>
    <property type="match status" value="1"/>
</dbReference>
<evidence type="ECO:0000259" key="14">
    <source>
        <dbReference type="PROSITE" id="PS50119"/>
    </source>
</evidence>
<feature type="domain" description="B box-type" evidence="14">
    <location>
        <begin position="62"/>
        <end position="103"/>
    </location>
</feature>
<feature type="domain" description="PHD-type" evidence="13">
    <location>
        <begin position="832"/>
        <end position="879"/>
    </location>
</feature>
<dbReference type="InterPro" id="IPR037372">
    <property type="entry name" value="TRIM66_Bbox1_Znf"/>
</dbReference>